<accession>A0ACC3A5M7</accession>
<evidence type="ECO:0000313" key="1">
    <source>
        <dbReference type="EMBL" id="KAJ9655762.1"/>
    </source>
</evidence>
<name>A0ACC3A5M7_9EURO</name>
<dbReference type="EMBL" id="JAPDRQ010000090">
    <property type="protein sequence ID" value="KAJ9655762.1"/>
    <property type="molecule type" value="Genomic_DNA"/>
</dbReference>
<organism evidence="1 2">
    <name type="scientific">Neophaeococcomyces mojaviensis</name>
    <dbReference type="NCBI Taxonomy" id="3383035"/>
    <lineage>
        <taxon>Eukaryota</taxon>
        <taxon>Fungi</taxon>
        <taxon>Dikarya</taxon>
        <taxon>Ascomycota</taxon>
        <taxon>Pezizomycotina</taxon>
        <taxon>Eurotiomycetes</taxon>
        <taxon>Chaetothyriomycetidae</taxon>
        <taxon>Chaetothyriales</taxon>
        <taxon>Chaetothyriales incertae sedis</taxon>
        <taxon>Neophaeococcomyces</taxon>
    </lineage>
</organism>
<dbReference type="Proteomes" id="UP001172386">
    <property type="component" value="Unassembled WGS sequence"/>
</dbReference>
<protein>
    <submittedName>
        <fullName evidence="1">Uncharacterized protein</fullName>
    </submittedName>
</protein>
<sequence length="1422" mass="160981">MSWPAPSWEHSFSGPKLGTPLTVKNENSDDDYEDVADEDSEDENALRSGTFPLGLSKSYVPKWKPKDAFREFYQNWKDAIISRFGLDPRSFKPTLEPPTKTGNLIQITLRCPPQPNNGNGNGNGNSNSKGDLLGYIRFDKKAGSLELTNFKAQLNMEHLRLGGTSKRHNDRLAGTHGEGFKLAALVMLREGHAVRFRSSSYSWNFSFKGQGAGTLQCKLAALKPSAQDKKRRDYEERKSRPRYSRDLTANAWEDVTVKMTKAKGKPDSGISEEDFREWMKVSLDLSTTPPEHCIDTDWGTLILDSRFAGHTYLKGLRINGYGKQYVLGYNLWQGEISRDRESLKSEREESWLMGRIWDKAITSGDTEVVDAYLKLFYGHKECTDLRLTKDNLSPQAIQVLWSRIRLKSPEAFFYVEADSLRGQQEAVKVITVQLKRTPETLPRALWDMLRRFTRIRIPEEEMNFRFRTSETVDAAGNPFGSNIFRALRAMLMLHPRLSEMSVEFVTGGGTEVDVAFQEQDNMLQVHEKWLDFHKVHNGYQCEVLRLAQSQENHTNAFFCDHAVEDLFEAVLSRTMNKFDIPSTVSKALQCFARERFRLTPRQVEISQTRRARQLQVSWIGNESGYVSQNFSDHVKYYITLHNSWSCKNRRRDLLYATGENQMPFPPYYAINTPCSIANCDCPSQTVSRSVSTAIFDGLDPQTLYFPMVSRVDQMSFMGTPPDEMRPRSEDMCRDQAPVVSNPPKHPTAGVFEAANSFDAEGISATTFGFNDSDNEDINMTNTTPRTARQISSVSYTPVLRSRFTPRPRATISSPSNTYVSPTIDESAGVQGSTHDVHEANLKFWEKWHIRDMPAIFAQMIPKRKSPVVDLPNTTPSLICLDLDFTFEKDEFAYIQLQTDKVLEHVIYVRDIRYGDDPPTPDSIVLLVTKYSILGLTPLFGEANCQVNARELLLHFKHFDKMGAEEDAELIRFDEIIHAQAPSSRFTTEMDHVRYVGPTPSEEPKGALFCRFGICAAEYDKVVCFTPLGSKLLDRGDQWKSKIFANPSHPLVFDLAPAVLGPSEGFSKVGFDIKAAIGFDPERHLTWKIRHQSSYMYDGSPQSVFDAFDSGQLDPSGVHPPLSPRVALVAGKCLAFRLDEKDKDLPHLDDFLQPLYVLQAAARSSLNFDFYSAFLPAATLHKAASGQLAATIFSLLKQKRSVHLKLCSFQQYGLPQDRTVLCLVASPMRLPIAWTNDQIQRRTLREKIGDLAFVNPRLAHHPQTGFVCPLGEAPGVHSTEDVQATTEVKLIYNHLTGQKTESGSPEIPDLDAHSLRPFYGTPPPFTHADRQDLLTVREIARIQGFPDDFVFYYSYLSQLKDVWRAIPPVIAETVGRLILRTIEQNRMVTVQSTNRQNGKLGQKIVSGRSNYKRPRVEDHDGDE</sequence>
<reference evidence="1" key="1">
    <citation type="submission" date="2022-10" db="EMBL/GenBank/DDBJ databases">
        <title>Culturing micro-colonial fungi from biological soil crusts in the Mojave desert and describing Neophaeococcomyces mojavensis, and introducing the new genera and species Taxawa tesnikishii.</title>
        <authorList>
            <person name="Kurbessoian T."/>
            <person name="Stajich J.E."/>
        </authorList>
    </citation>
    <scope>NUCLEOTIDE SEQUENCE</scope>
    <source>
        <strain evidence="1">JES_112</strain>
    </source>
</reference>
<comment type="caution">
    <text evidence="1">The sequence shown here is derived from an EMBL/GenBank/DDBJ whole genome shotgun (WGS) entry which is preliminary data.</text>
</comment>
<gene>
    <name evidence="1" type="ORF">H2198_005468</name>
</gene>
<keyword evidence="2" id="KW-1185">Reference proteome</keyword>
<evidence type="ECO:0000313" key="2">
    <source>
        <dbReference type="Proteomes" id="UP001172386"/>
    </source>
</evidence>
<proteinExistence type="predicted"/>